<proteinExistence type="predicted"/>
<evidence type="ECO:0000313" key="2">
    <source>
        <dbReference type="Proteomes" id="UP000199110"/>
    </source>
</evidence>
<evidence type="ECO:0000313" key="1">
    <source>
        <dbReference type="EMBL" id="SFJ83800.1"/>
    </source>
</evidence>
<organism evidence="1 2">
    <name type="scientific">Jannaschia pohangensis</name>
    <dbReference type="NCBI Taxonomy" id="390807"/>
    <lineage>
        <taxon>Bacteria</taxon>
        <taxon>Pseudomonadati</taxon>
        <taxon>Pseudomonadota</taxon>
        <taxon>Alphaproteobacteria</taxon>
        <taxon>Rhodobacterales</taxon>
        <taxon>Roseobacteraceae</taxon>
        <taxon>Jannaschia</taxon>
    </lineage>
</organism>
<accession>A0A1I3UL59</accession>
<keyword evidence="2" id="KW-1185">Reference proteome</keyword>
<feature type="non-terminal residue" evidence="1">
    <location>
        <position position="545"/>
    </location>
</feature>
<dbReference type="AlphaFoldDB" id="A0A1I3UL59"/>
<dbReference type="EMBL" id="FORA01000008">
    <property type="protein sequence ID" value="SFJ83800.1"/>
    <property type="molecule type" value="Genomic_DNA"/>
</dbReference>
<reference evidence="1 2" key="1">
    <citation type="submission" date="2016-10" db="EMBL/GenBank/DDBJ databases">
        <authorList>
            <person name="de Groot N.N."/>
        </authorList>
    </citation>
    <scope>NUCLEOTIDE SEQUENCE [LARGE SCALE GENOMIC DNA]</scope>
    <source>
        <strain evidence="1 2">DSM 19073</strain>
    </source>
</reference>
<dbReference type="Proteomes" id="UP000199110">
    <property type="component" value="Unassembled WGS sequence"/>
</dbReference>
<protein>
    <submittedName>
        <fullName evidence="1">Uncharacterized protein</fullName>
    </submittedName>
</protein>
<name>A0A1I3UL59_9RHOB</name>
<sequence>MVLRRNKSHVLDDLSLQQRLRSVTLQQNLCDFRWTDMMIPGLRCSTAIVTLPLLAALAMPVGAQTLTFWDIDDGTAGVQGGTGTWTDTGQNFLTVGPPGPPESNDAFVNGEGVSFGGTAGTVTIAAGTSPGVSELRFTVDGYVLTGDEIRSQPPVIPGGGAVIGLEGSATIESDLDGSFSVETPDGPGSGHTLFLTGTNAGLDELSVGADVTVDAVDIGGRTNVAADGTFLYRGTVGSTLPGPSDDVIVSSGTVRAEDAGAVVDGDVVLNGGEAFLQGQVVDDIDVNAGAILTVEAGNALEVGDEVTVDDAGSSLLVRGDLTALGAGPLSIEAGADTTVQVFNGATVEADITTGGALILEGAADGLADVTGDVETTGGSADIQGDIEGDLTLGAGTTVTQTGVLAVSGDLTNGADVVTTADVSADSVTNTGSLDIDAGVLTINGTDPLDNQGVLTVGTQVVGGVLNTGTATIEDGGDVDNDFVNSGAGAIGTILGNVDGDVRNEDGGTLTFGSLTDDGATVGGSFTNLGTAEFLTAAGGLTVVTG</sequence>
<gene>
    <name evidence="1" type="ORF">SAMN04488095_3800</name>
</gene>